<dbReference type="InterPro" id="IPR036388">
    <property type="entry name" value="WH-like_DNA-bd_sf"/>
</dbReference>
<dbReference type="SUPFAM" id="SSF46785">
    <property type="entry name" value="Winged helix' DNA-binding domain"/>
    <property type="match status" value="1"/>
</dbReference>
<dbReference type="EMBL" id="LR796545">
    <property type="protein sequence ID" value="CAB4150246.1"/>
    <property type="molecule type" value="Genomic_DNA"/>
</dbReference>
<proteinExistence type="predicted"/>
<reference evidence="1" key="1">
    <citation type="submission" date="2020-04" db="EMBL/GenBank/DDBJ databases">
        <authorList>
            <person name="Chiriac C."/>
            <person name="Salcher M."/>
            <person name="Ghai R."/>
            <person name="Kavagutti S V."/>
        </authorList>
    </citation>
    <scope>NUCLEOTIDE SEQUENCE</scope>
</reference>
<gene>
    <name evidence="2" type="ORF">UFOVP1332_39</name>
    <name evidence="1" type="ORF">UFOVP565_4</name>
</gene>
<name>A0A6J5MYY4_9CAUD</name>
<evidence type="ECO:0000313" key="2">
    <source>
        <dbReference type="EMBL" id="CAB4199348.1"/>
    </source>
</evidence>
<organism evidence="1">
    <name type="scientific">uncultured Caudovirales phage</name>
    <dbReference type="NCBI Taxonomy" id="2100421"/>
    <lineage>
        <taxon>Viruses</taxon>
        <taxon>Duplodnaviria</taxon>
        <taxon>Heunggongvirae</taxon>
        <taxon>Uroviricota</taxon>
        <taxon>Caudoviricetes</taxon>
        <taxon>Peduoviridae</taxon>
        <taxon>Maltschvirus</taxon>
        <taxon>Maltschvirus maltsch</taxon>
    </lineage>
</organism>
<evidence type="ECO:0000313" key="1">
    <source>
        <dbReference type="EMBL" id="CAB4150246.1"/>
    </source>
</evidence>
<dbReference type="GO" id="GO:0003700">
    <property type="term" value="F:DNA-binding transcription factor activity"/>
    <property type="evidence" value="ECO:0007669"/>
    <property type="project" value="InterPro"/>
</dbReference>
<dbReference type="InterPro" id="IPR036390">
    <property type="entry name" value="WH_DNA-bd_sf"/>
</dbReference>
<accession>A0A6J5MYY4</accession>
<sequence>MQPRLGTLNAQVLRAITDCPGTCDELEVRLDLTHQTCSAAVNNLMNRGLIVADGKRMTRSRRQARVWRLNMTTLFPMD</sequence>
<dbReference type="EMBL" id="LR797279">
    <property type="protein sequence ID" value="CAB4199348.1"/>
    <property type="molecule type" value="Genomic_DNA"/>
</dbReference>
<protein>
    <submittedName>
        <fullName evidence="1">MarR family</fullName>
    </submittedName>
</protein>
<dbReference type="Gene3D" id="1.10.10.10">
    <property type="entry name" value="Winged helix-like DNA-binding domain superfamily/Winged helix DNA-binding domain"/>
    <property type="match status" value="1"/>
</dbReference>